<evidence type="ECO:0000256" key="6">
    <source>
        <dbReference type="SAM" id="Phobius"/>
    </source>
</evidence>
<feature type="transmembrane region" description="Helical" evidence="6">
    <location>
        <begin position="189"/>
        <end position="207"/>
    </location>
</feature>
<dbReference type="RefSeq" id="WP_131905331.1">
    <property type="nucleotide sequence ID" value="NZ_BAAAFU010000004.1"/>
</dbReference>
<dbReference type="Proteomes" id="UP000294887">
    <property type="component" value="Unassembled WGS sequence"/>
</dbReference>
<keyword evidence="3 6" id="KW-0812">Transmembrane</keyword>
<organism evidence="8 9">
    <name type="scientific">Cocleimonas flava</name>
    <dbReference type="NCBI Taxonomy" id="634765"/>
    <lineage>
        <taxon>Bacteria</taxon>
        <taxon>Pseudomonadati</taxon>
        <taxon>Pseudomonadota</taxon>
        <taxon>Gammaproteobacteria</taxon>
        <taxon>Thiotrichales</taxon>
        <taxon>Thiotrichaceae</taxon>
        <taxon>Cocleimonas</taxon>
    </lineage>
</organism>
<keyword evidence="5 6" id="KW-0472">Membrane</keyword>
<dbReference type="PANTHER" id="PTHR32322:SF18">
    <property type="entry name" value="S-ADENOSYLMETHIONINE_S-ADENOSYLHOMOCYSTEINE TRANSPORTER"/>
    <property type="match status" value="1"/>
</dbReference>
<keyword evidence="9" id="KW-1185">Reference proteome</keyword>
<dbReference type="OrthoDB" id="4167046at2"/>
<evidence type="ECO:0000259" key="7">
    <source>
        <dbReference type="Pfam" id="PF00892"/>
    </source>
</evidence>
<feature type="transmembrane region" description="Helical" evidence="6">
    <location>
        <begin position="12"/>
        <end position="34"/>
    </location>
</feature>
<feature type="transmembrane region" description="Helical" evidence="6">
    <location>
        <begin position="105"/>
        <end position="122"/>
    </location>
</feature>
<feature type="domain" description="EamA" evidence="7">
    <location>
        <begin position="160"/>
        <end position="297"/>
    </location>
</feature>
<dbReference type="PANTHER" id="PTHR32322">
    <property type="entry name" value="INNER MEMBRANE TRANSPORTER"/>
    <property type="match status" value="1"/>
</dbReference>
<dbReference type="GO" id="GO:0005886">
    <property type="term" value="C:plasma membrane"/>
    <property type="evidence" value="ECO:0007669"/>
    <property type="project" value="UniProtKB-SubCell"/>
</dbReference>
<feature type="domain" description="EamA" evidence="7">
    <location>
        <begin position="12"/>
        <end position="145"/>
    </location>
</feature>
<evidence type="ECO:0000256" key="2">
    <source>
        <dbReference type="ARBA" id="ARBA00022475"/>
    </source>
</evidence>
<feature type="transmembrane region" description="Helical" evidence="6">
    <location>
        <begin position="163"/>
        <end position="182"/>
    </location>
</feature>
<dbReference type="InterPro" id="IPR050638">
    <property type="entry name" value="AA-Vitamin_Transporters"/>
</dbReference>
<comment type="caution">
    <text evidence="8">The sequence shown here is derived from an EMBL/GenBank/DDBJ whole genome shotgun (WGS) entry which is preliminary data.</text>
</comment>
<feature type="transmembrane region" description="Helical" evidence="6">
    <location>
        <begin position="131"/>
        <end position="148"/>
    </location>
</feature>
<evidence type="ECO:0000256" key="5">
    <source>
        <dbReference type="ARBA" id="ARBA00023136"/>
    </source>
</evidence>
<dbReference type="SUPFAM" id="SSF103481">
    <property type="entry name" value="Multidrug resistance efflux transporter EmrE"/>
    <property type="match status" value="2"/>
</dbReference>
<dbReference type="AlphaFoldDB" id="A0A4R1EYP1"/>
<dbReference type="InterPro" id="IPR037185">
    <property type="entry name" value="EmrE-like"/>
</dbReference>
<evidence type="ECO:0000256" key="4">
    <source>
        <dbReference type="ARBA" id="ARBA00022989"/>
    </source>
</evidence>
<dbReference type="Pfam" id="PF00892">
    <property type="entry name" value="EamA"/>
    <property type="match status" value="2"/>
</dbReference>
<feature type="transmembrane region" description="Helical" evidence="6">
    <location>
        <begin position="71"/>
        <end position="93"/>
    </location>
</feature>
<keyword evidence="4 6" id="KW-1133">Transmembrane helix</keyword>
<keyword evidence="2" id="KW-1003">Cell membrane</keyword>
<proteinExistence type="predicted"/>
<dbReference type="InterPro" id="IPR000620">
    <property type="entry name" value="EamA_dom"/>
</dbReference>
<protein>
    <submittedName>
        <fullName evidence="8">Drug/metabolite transporter (DMT)-like permease</fullName>
    </submittedName>
</protein>
<reference evidence="8 9" key="1">
    <citation type="submission" date="2019-03" db="EMBL/GenBank/DDBJ databases">
        <title>Genomic Encyclopedia of Type Strains, Phase IV (KMG-IV): sequencing the most valuable type-strain genomes for metagenomic binning, comparative biology and taxonomic classification.</title>
        <authorList>
            <person name="Goeker M."/>
        </authorList>
    </citation>
    <scope>NUCLEOTIDE SEQUENCE [LARGE SCALE GENOMIC DNA]</scope>
    <source>
        <strain evidence="8 9">DSM 24830</strain>
    </source>
</reference>
<evidence type="ECO:0000313" key="9">
    <source>
        <dbReference type="Proteomes" id="UP000294887"/>
    </source>
</evidence>
<evidence type="ECO:0000256" key="3">
    <source>
        <dbReference type="ARBA" id="ARBA00022692"/>
    </source>
</evidence>
<feature type="transmembrane region" description="Helical" evidence="6">
    <location>
        <begin position="280"/>
        <end position="297"/>
    </location>
</feature>
<name>A0A4R1EYP1_9GAMM</name>
<evidence type="ECO:0000256" key="1">
    <source>
        <dbReference type="ARBA" id="ARBA00004651"/>
    </source>
</evidence>
<feature type="transmembrane region" description="Helical" evidence="6">
    <location>
        <begin position="258"/>
        <end position="274"/>
    </location>
</feature>
<gene>
    <name evidence="8" type="ORF">EV695_1517</name>
</gene>
<feature type="transmembrane region" description="Helical" evidence="6">
    <location>
        <begin position="227"/>
        <end position="246"/>
    </location>
</feature>
<sequence length="301" mass="33721">MQNNTDKTDFSAYFILLLPPLFWSGNFVVGRAVADAHAPLGLSFSRWLLAFFLLLPFIIKPIWQQRHIIKAHFWGLVLLAFLSITCFNSIAYVALQYTTATNATLLNSFIPIFIFVISGVFFKEKINVKQVLGVLVSLLGVIAIITRLDIEVLQHLTVNKGDLWMLLAALVWALYSILLKYLRPKEMSAMAFLGTLIIIGTIILYPVTLWNPLNEPDITWNSEMLKAVFYIAIFPSIIAYLSWNYGLNKIGAAKGGQYIHLMPFFGAILAIAFLGETIQLFHLAGGCCIAMGLWLSLSKAR</sequence>
<feature type="transmembrane region" description="Helical" evidence="6">
    <location>
        <begin position="40"/>
        <end position="59"/>
    </location>
</feature>
<evidence type="ECO:0000313" key="8">
    <source>
        <dbReference type="EMBL" id="TCJ87016.1"/>
    </source>
</evidence>
<accession>A0A4R1EYP1</accession>
<comment type="subcellular location">
    <subcellularLocation>
        <location evidence="1">Cell membrane</location>
        <topology evidence="1">Multi-pass membrane protein</topology>
    </subcellularLocation>
</comment>
<dbReference type="EMBL" id="SMFQ01000003">
    <property type="protein sequence ID" value="TCJ87016.1"/>
    <property type="molecule type" value="Genomic_DNA"/>
</dbReference>